<feature type="domain" description="Isochorismatase-like" evidence="2">
    <location>
        <begin position="40"/>
        <end position="190"/>
    </location>
</feature>
<proteinExistence type="predicted"/>
<evidence type="ECO:0000259" key="2">
    <source>
        <dbReference type="Pfam" id="PF00857"/>
    </source>
</evidence>
<keyword evidence="1" id="KW-0732">Signal</keyword>
<dbReference type="Gene3D" id="3.40.50.850">
    <property type="entry name" value="Isochorismatase-like"/>
    <property type="match status" value="1"/>
</dbReference>
<dbReference type="Proteomes" id="UP000321085">
    <property type="component" value="Unassembled WGS sequence"/>
</dbReference>
<dbReference type="SUPFAM" id="SSF52499">
    <property type="entry name" value="Isochorismatase-like hydrolases"/>
    <property type="match status" value="1"/>
</dbReference>
<reference evidence="3 4" key="1">
    <citation type="submission" date="2019-07" db="EMBL/GenBank/DDBJ databases">
        <title>Whole genome shotgun sequence of Microvirga aerophila NBRC 106136.</title>
        <authorList>
            <person name="Hosoyama A."/>
            <person name="Uohara A."/>
            <person name="Ohji S."/>
            <person name="Ichikawa N."/>
        </authorList>
    </citation>
    <scope>NUCLEOTIDE SEQUENCE [LARGE SCALE GENOMIC DNA]</scope>
    <source>
        <strain evidence="3 4">NBRC 106136</strain>
    </source>
</reference>
<accession>A0A512BZB5</accession>
<dbReference type="InterPro" id="IPR036380">
    <property type="entry name" value="Isochorismatase-like_sf"/>
</dbReference>
<dbReference type="PANTHER" id="PTHR43559:SF1">
    <property type="entry name" value="HYDROLASE"/>
    <property type="match status" value="1"/>
</dbReference>
<sequence>MRFSSVLKALAVLLPMGLGIAAPAEAAPPAKSLLTPDNHVLVLVDHQPQMAFATRSMDIGELRNNVTGLAKSARAFNVPTILTTVAEKSFSGPIFPEVQAVFQGQKPIDRTTMNTWEDQRVVDVVQKTGKKKIVMAALWTEVCGVLPALSALEQGYEVYFVTDASGGVSKEAHDMAVQRMVQAGAKPITWVQYLLELQRDWARGATYAAVMDIAKEHGGGYGLGIIYAGAMFGGKEGH</sequence>
<feature type="signal peptide" evidence="1">
    <location>
        <begin position="1"/>
        <end position="26"/>
    </location>
</feature>
<dbReference type="AlphaFoldDB" id="A0A512BZB5"/>
<dbReference type="OrthoDB" id="9789777at2"/>
<organism evidence="3 4">
    <name type="scientific">Microvirga aerophila</name>
    <dbReference type="NCBI Taxonomy" id="670291"/>
    <lineage>
        <taxon>Bacteria</taxon>
        <taxon>Pseudomonadati</taxon>
        <taxon>Pseudomonadota</taxon>
        <taxon>Alphaproteobacteria</taxon>
        <taxon>Hyphomicrobiales</taxon>
        <taxon>Methylobacteriaceae</taxon>
        <taxon>Microvirga</taxon>
    </lineage>
</organism>
<evidence type="ECO:0000256" key="1">
    <source>
        <dbReference type="SAM" id="SignalP"/>
    </source>
</evidence>
<feature type="chain" id="PRO_5022092546" evidence="1">
    <location>
        <begin position="27"/>
        <end position="238"/>
    </location>
</feature>
<dbReference type="CDD" id="cd01012">
    <property type="entry name" value="YcaC_related"/>
    <property type="match status" value="1"/>
</dbReference>
<dbReference type="Pfam" id="PF00857">
    <property type="entry name" value="Isochorismatase"/>
    <property type="match status" value="1"/>
</dbReference>
<dbReference type="PANTHER" id="PTHR43559">
    <property type="entry name" value="HYDROLASE YCAC-RELATED"/>
    <property type="match status" value="1"/>
</dbReference>
<dbReference type="EMBL" id="BJYU01000092">
    <property type="protein sequence ID" value="GEO17167.1"/>
    <property type="molecule type" value="Genomic_DNA"/>
</dbReference>
<evidence type="ECO:0000313" key="3">
    <source>
        <dbReference type="EMBL" id="GEO17167.1"/>
    </source>
</evidence>
<dbReference type="GO" id="GO:0016787">
    <property type="term" value="F:hydrolase activity"/>
    <property type="evidence" value="ECO:0007669"/>
    <property type="project" value="UniProtKB-KW"/>
</dbReference>
<evidence type="ECO:0000313" key="4">
    <source>
        <dbReference type="Proteomes" id="UP000321085"/>
    </source>
</evidence>
<dbReference type="InterPro" id="IPR053152">
    <property type="entry name" value="Hydrolase_YcaC-like"/>
</dbReference>
<keyword evidence="3" id="KW-0378">Hydrolase</keyword>
<protein>
    <submittedName>
        <fullName evidence="3">Hydrolase</fullName>
    </submittedName>
</protein>
<name>A0A512BZB5_9HYPH</name>
<dbReference type="InterPro" id="IPR000868">
    <property type="entry name" value="Isochorismatase-like_dom"/>
</dbReference>
<gene>
    <name evidence="3" type="ORF">MAE02_48630</name>
</gene>
<keyword evidence="4" id="KW-1185">Reference proteome</keyword>
<comment type="caution">
    <text evidence="3">The sequence shown here is derived from an EMBL/GenBank/DDBJ whole genome shotgun (WGS) entry which is preliminary data.</text>
</comment>